<dbReference type="eggNOG" id="KOG0399">
    <property type="taxonomic scope" value="Eukaryota"/>
</dbReference>
<dbReference type="SUPFAM" id="SSF51395">
    <property type="entry name" value="FMN-linked oxidoreductases"/>
    <property type="match status" value="1"/>
</dbReference>
<gene>
    <name evidence="3" type="ORF">SARC_11032</name>
</gene>
<evidence type="ECO:0000313" key="4">
    <source>
        <dbReference type="Proteomes" id="UP000054560"/>
    </source>
</evidence>
<accession>A0A0L0FI59</accession>
<dbReference type="OrthoDB" id="2127336at2759"/>
<dbReference type="GO" id="GO:0015930">
    <property type="term" value="F:glutamate synthase activity"/>
    <property type="evidence" value="ECO:0007669"/>
    <property type="project" value="InterPro"/>
</dbReference>
<dbReference type="Gene3D" id="3.20.20.70">
    <property type="entry name" value="Aldolase class I"/>
    <property type="match status" value="1"/>
</dbReference>
<dbReference type="AlphaFoldDB" id="A0A0L0FI59"/>
<evidence type="ECO:0000313" key="3">
    <source>
        <dbReference type="EMBL" id="KNC76469.1"/>
    </source>
</evidence>
<keyword evidence="4" id="KW-1185">Reference proteome</keyword>
<dbReference type="InterPro" id="IPR013785">
    <property type="entry name" value="Aldolase_TIM"/>
</dbReference>
<comment type="similarity">
    <text evidence="1">Belongs to the glutamate synthase family.</text>
</comment>
<reference evidence="3 4" key="1">
    <citation type="submission" date="2011-02" db="EMBL/GenBank/DDBJ databases">
        <title>The Genome Sequence of Sphaeroforma arctica JP610.</title>
        <authorList>
            <consortium name="The Broad Institute Genome Sequencing Platform"/>
            <person name="Russ C."/>
            <person name="Cuomo C."/>
            <person name="Young S.K."/>
            <person name="Zeng Q."/>
            <person name="Gargeya S."/>
            <person name="Alvarado L."/>
            <person name="Berlin A."/>
            <person name="Chapman S.B."/>
            <person name="Chen Z."/>
            <person name="Freedman E."/>
            <person name="Gellesch M."/>
            <person name="Goldberg J."/>
            <person name="Griggs A."/>
            <person name="Gujja S."/>
            <person name="Heilman E."/>
            <person name="Heiman D."/>
            <person name="Howarth C."/>
            <person name="Mehta T."/>
            <person name="Neiman D."/>
            <person name="Pearson M."/>
            <person name="Roberts A."/>
            <person name="Saif S."/>
            <person name="Shea T."/>
            <person name="Shenoy N."/>
            <person name="Sisk P."/>
            <person name="Stolte C."/>
            <person name="Sykes S."/>
            <person name="White J."/>
            <person name="Yandava C."/>
            <person name="Burger G."/>
            <person name="Gray M.W."/>
            <person name="Holland P.W.H."/>
            <person name="King N."/>
            <person name="Lang F.B.F."/>
            <person name="Roger A.J."/>
            <person name="Ruiz-Trillo I."/>
            <person name="Haas B."/>
            <person name="Nusbaum C."/>
            <person name="Birren B."/>
        </authorList>
    </citation>
    <scope>NUCLEOTIDE SEQUENCE [LARGE SCALE GENOMIC DNA]</scope>
    <source>
        <strain evidence="3 4">JP610</strain>
    </source>
</reference>
<dbReference type="Pfam" id="PF01645">
    <property type="entry name" value="Glu_synthase"/>
    <property type="match status" value="1"/>
</dbReference>
<dbReference type="EMBL" id="KQ243092">
    <property type="protein sequence ID" value="KNC76469.1"/>
    <property type="molecule type" value="Genomic_DNA"/>
</dbReference>
<proteinExistence type="inferred from homology"/>
<sequence length="237" mass="25081">GFKLCVGRPEEFASLVAAMIKTNIAPDFVTVDGTEGGTGAAPPEFSNSVGMPLIEGLTFVNDILTGAGIRDQVKIITAGKVISGFSVVRNLALGADICNSARAMMFALGCIQALKCDSNKCPSGVATQNPALMAGLDPNDKSVRVFNYQKNTVDAALHIIGAAGYDSPAGVSRDHVMVRTDGVYCASYAELYPAVKPGSLLDGTAERQNLQQIWDAGLLLVNREHEAIEHEDHYLPN</sequence>
<dbReference type="InterPro" id="IPR002932">
    <property type="entry name" value="Glu_synthdom"/>
</dbReference>
<dbReference type="CDD" id="cd02808">
    <property type="entry name" value="GltS_FMN"/>
    <property type="match status" value="1"/>
</dbReference>
<name>A0A0L0FI59_9EUKA</name>
<evidence type="ECO:0000259" key="2">
    <source>
        <dbReference type="Pfam" id="PF01645"/>
    </source>
</evidence>
<dbReference type="STRING" id="667725.A0A0L0FI59"/>
<feature type="domain" description="Glutamate synthase" evidence="2">
    <location>
        <begin position="21"/>
        <end position="165"/>
    </location>
</feature>
<dbReference type="RefSeq" id="XP_014150371.1">
    <property type="nucleotide sequence ID" value="XM_014294896.1"/>
</dbReference>
<dbReference type="PANTHER" id="PTHR43819">
    <property type="entry name" value="ARCHAEAL-TYPE GLUTAMATE SYNTHASE [NADPH]"/>
    <property type="match status" value="1"/>
</dbReference>
<evidence type="ECO:0000256" key="1">
    <source>
        <dbReference type="ARBA" id="ARBA00009716"/>
    </source>
</evidence>
<dbReference type="PANTHER" id="PTHR43819:SF1">
    <property type="entry name" value="ARCHAEAL-TYPE GLUTAMATE SYNTHASE [NADPH]"/>
    <property type="match status" value="1"/>
</dbReference>
<protein>
    <recommendedName>
        <fullName evidence="2">Glutamate synthase domain-containing protein</fullName>
    </recommendedName>
</protein>
<feature type="non-terminal residue" evidence="3">
    <location>
        <position position="1"/>
    </location>
</feature>
<organism evidence="3 4">
    <name type="scientific">Sphaeroforma arctica JP610</name>
    <dbReference type="NCBI Taxonomy" id="667725"/>
    <lineage>
        <taxon>Eukaryota</taxon>
        <taxon>Ichthyosporea</taxon>
        <taxon>Ichthyophonida</taxon>
        <taxon>Sphaeroforma</taxon>
    </lineage>
</organism>
<dbReference type="GeneID" id="25911536"/>
<dbReference type="GO" id="GO:0006537">
    <property type="term" value="P:glutamate biosynthetic process"/>
    <property type="evidence" value="ECO:0007669"/>
    <property type="project" value="InterPro"/>
</dbReference>
<dbReference type="Proteomes" id="UP000054560">
    <property type="component" value="Unassembled WGS sequence"/>
</dbReference>